<dbReference type="InterPro" id="IPR000326">
    <property type="entry name" value="PAP2/HPO"/>
</dbReference>
<protein>
    <submittedName>
        <fullName evidence="3">Phosphatase PAP2 family protein</fullName>
    </submittedName>
</protein>
<comment type="caution">
    <text evidence="3">The sequence shown here is derived from an EMBL/GenBank/DDBJ whole genome shotgun (WGS) entry which is preliminary data.</text>
</comment>
<proteinExistence type="predicted"/>
<dbReference type="RefSeq" id="WP_380536093.1">
    <property type="nucleotide sequence ID" value="NZ_JBHFAB010000008.1"/>
</dbReference>
<dbReference type="Gene3D" id="1.20.144.10">
    <property type="entry name" value="Phosphatidic acid phosphatase type 2/haloperoxidase"/>
    <property type="match status" value="2"/>
</dbReference>
<dbReference type="Pfam" id="PF01569">
    <property type="entry name" value="PAP2"/>
    <property type="match status" value="1"/>
</dbReference>
<keyword evidence="1" id="KW-1133">Transmembrane helix</keyword>
<evidence type="ECO:0000256" key="1">
    <source>
        <dbReference type="SAM" id="Phobius"/>
    </source>
</evidence>
<dbReference type="PANTHER" id="PTHR14969">
    <property type="entry name" value="SPHINGOSINE-1-PHOSPHATE PHOSPHOHYDROLASE"/>
    <property type="match status" value="1"/>
</dbReference>
<organism evidence="3 4">
    <name type="scientific">Streptacidiphilus cavernicola</name>
    <dbReference type="NCBI Taxonomy" id="3342716"/>
    <lineage>
        <taxon>Bacteria</taxon>
        <taxon>Bacillati</taxon>
        <taxon>Actinomycetota</taxon>
        <taxon>Actinomycetes</taxon>
        <taxon>Kitasatosporales</taxon>
        <taxon>Streptomycetaceae</taxon>
        <taxon>Streptacidiphilus</taxon>
    </lineage>
</organism>
<dbReference type="CDD" id="cd03392">
    <property type="entry name" value="PAP2_like_2"/>
    <property type="match status" value="1"/>
</dbReference>
<reference evidence="3 4" key="1">
    <citation type="submission" date="2024-09" db="EMBL/GenBank/DDBJ databases">
        <authorList>
            <person name="Lee S.D."/>
        </authorList>
    </citation>
    <scope>NUCLEOTIDE SEQUENCE [LARGE SCALE GENOMIC DNA]</scope>
    <source>
        <strain evidence="3 4">N8-3</strain>
    </source>
</reference>
<dbReference type="Proteomes" id="UP001592531">
    <property type="component" value="Unassembled WGS sequence"/>
</dbReference>
<keyword evidence="1" id="KW-0812">Transmembrane</keyword>
<keyword evidence="1" id="KW-0472">Membrane</keyword>
<dbReference type="EMBL" id="JBHFAB010000008">
    <property type="protein sequence ID" value="MFC1417748.1"/>
    <property type="molecule type" value="Genomic_DNA"/>
</dbReference>
<feature type="transmembrane region" description="Helical" evidence="1">
    <location>
        <begin position="61"/>
        <end position="81"/>
    </location>
</feature>
<sequence length="264" mass="28566">MPYVRHWFRTALLLFVLALAIGLVAAHTSLLQPHELRWDRHLQLDTRTGWLNQVMLGVSDVVSPVGGLIILALWCGWLLFVRHDPVKTVTTFLVVAVGWNSSEIAKILVARNRPPAIYSLDPEIGSNSFPSGHVAFTVSAAIAAYLLARGTRRQRPVALAGIAVVALVAFSRLYIGAHYPTDVLGSLLVSGSAIICLTGLWHRWLQPRLAAIPVLSPLLARFGPLDSPPALVGGPVASEPTAAAYRQDGWPVADSGHRRRHAAS</sequence>
<gene>
    <name evidence="3" type="ORF">ACEZDE_13980</name>
</gene>
<dbReference type="InterPro" id="IPR036938">
    <property type="entry name" value="PAP2/HPO_sf"/>
</dbReference>
<accession>A0ABV6VW23</accession>
<feature type="transmembrane region" description="Helical" evidence="1">
    <location>
        <begin position="183"/>
        <end position="201"/>
    </location>
</feature>
<dbReference type="PANTHER" id="PTHR14969:SF13">
    <property type="entry name" value="AT30094P"/>
    <property type="match status" value="1"/>
</dbReference>
<keyword evidence="4" id="KW-1185">Reference proteome</keyword>
<name>A0ABV6VW23_9ACTN</name>
<dbReference type="SMART" id="SM00014">
    <property type="entry name" value="acidPPc"/>
    <property type="match status" value="1"/>
</dbReference>
<evidence type="ECO:0000313" key="3">
    <source>
        <dbReference type="EMBL" id="MFC1417748.1"/>
    </source>
</evidence>
<dbReference type="SUPFAM" id="SSF48317">
    <property type="entry name" value="Acid phosphatase/Vanadium-dependent haloperoxidase"/>
    <property type="match status" value="1"/>
</dbReference>
<evidence type="ECO:0000313" key="4">
    <source>
        <dbReference type="Proteomes" id="UP001592531"/>
    </source>
</evidence>
<feature type="transmembrane region" description="Helical" evidence="1">
    <location>
        <begin position="157"/>
        <end position="177"/>
    </location>
</feature>
<feature type="domain" description="Phosphatidic acid phosphatase type 2/haloperoxidase" evidence="2">
    <location>
        <begin position="87"/>
        <end position="198"/>
    </location>
</feature>
<evidence type="ECO:0000259" key="2">
    <source>
        <dbReference type="SMART" id="SM00014"/>
    </source>
</evidence>